<keyword evidence="3" id="KW-1185">Reference proteome</keyword>
<organism evidence="2 3">
    <name type="scientific">Rippkaea orientalis (strain PCC 8801 / RF-1)</name>
    <name type="common">Cyanothece sp. (strain PCC 8801)</name>
    <dbReference type="NCBI Taxonomy" id="41431"/>
    <lineage>
        <taxon>Bacteria</taxon>
        <taxon>Bacillati</taxon>
        <taxon>Cyanobacteriota</taxon>
        <taxon>Cyanophyceae</taxon>
        <taxon>Oscillatoriophycideae</taxon>
        <taxon>Chroococcales</taxon>
        <taxon>Aphanothecaceae</taxon>
        <taxon>Rippkaea</taxon>
        <taxon>Rippkaea orientalis</taxon>
    </lineage>
</organism>
<evidence type="ECO:0000313" key="2">
    <source>
        <dbReference type="EMBL" id="ACK64599.1"/>
    </source>
</evidence>
<dbReference type="EMBL" id="CP001287">
    <property type="protein sequence ID" value="ACK64599.1"/>
    <property type="molecule type" value="Genomic_DNA"/>
</dbReference>
<dbReference type="InterPro" id="IPR017574">
    <property type="entry name" value="CRISPR-assoc_prot_Cas7/Csc2"/>
</dbReference>
<protein>
    <submittedName>
        <fullName evidence="2">CRISPR-associated protein Csc2</fullName>
    </submittedName>
</protein>
<dbReference type="RefSeq" id="WP_012593876.1">
    <property type="nucleotide sequence ID" value="NC_011726.1"/>
</dbReference>
<feature type="region of interest" description="Disordered" evidence="1">
    <location>
        <begin position="316"/>
        <end position="356"/>
    </location>
</feature>
<dbReference type="HOGENOM" id="CLU_836051_0_0_3"/>
<dbReference type="AlphaFoldDB" id="B7JVM8"/>
<dbReference type="NCBIfam" id="TIGR03157">
    <property type="entry name" value="cas_Csc2"/>
    <property type="match status" value="1"/>
</dbReference>
<dbReference type="Proteomes" id="UP000008204">
    <property type="component" value="Chromosome"/>
</dbReference>
<reference evidence="3" key="1">
    <citation type="journal article" date="2011" name="MBio">
        <title>Novel metabolic attributes of the genus Cyanothece, comprising a group of unicellular nitrogen-fixing Cyanobacteria.</title>
        <authorList>
            <person name="Bandyopadhyay A."/>
            <person name="Elvitigala T."/>
            <person name="Welsh E."/>
            <person name="Stockel J."/>
            <person name="Liberton M."/>
            <person name="Min H."/>
            <person name="Sherman L.A."/>
            <person name="Pakrasi H.B."/>
        </authorList>
    </citation>
    <scope>NUCLEOTIDE SEQUENCE [LARGE SCALE GENOMIC DNA]</scope>
    <source>
        <strain evidence="3">PCC 8801</strain>
    </source>
</reference>
<dbReference type="STRING" id="41431.PCC8801_0508"/>
<dbReference type="eggNOG" id="ENOG502Z850">
    <property type="taxonomic scope" value="Bacteria"/>
</dbReference>
<accession>B7JVM8</accession>
<dbReference type="OrthoDB" id="560233at2"/>
<gene>
    <name evidence="2" type="ordered locus">PCC8801_0508</name>
</gene>
<evidence type="ECO:0000256" key="1">
    <source>
        <dbReference type="SAM" id="MobiDB-lite"/>
    </source>
</evidence>
<evidence type="ECO:0000313" key="3">
    <source>
        <dbReference type="Proteomes" id="UP000008204"/>
    </source>
</evidence>
<proteinExistence type="predicted"/>
<dbReference type="KEGG" id="cyp:PCC8801_0508"/>
<dbReference type="Pfam" id="PF18320">
    <property type="entry name" value="Csc2"/>
    <property type="match status" value="1"/>
</dbReference>
<name>B7JVM8_RIPO1</name>
<sequence>MSILETLKPQFQSAFPRLASANYVHFIMLRHSQSFPVFQTDGVLNTVRTQAGLMAKDSLSRLVMFKRKQTTPERLTGRELLRSLNITTADKNDKEKGCEYNGEGSCKKCPDCIIYGFAIGDSGSERSKVYSDSTFSLSAYEQSHRTFTFNAPFEGGTMSEQGVMRSAINELDHILPEITFPNIETLRDSTYEGFIYVLGNILRTKRYGAQESRTGTMKNHLVGIAFCDGEIFSNLRFTQALYDGLEGDVNQPIDEICHQASQIVQTLLSDEPVRKIKTIFGEELNHLINEVSGIYQNDTLLTETLNMLYQQTKTYSENHGSLAKSKPPKAEGNKSKGRTKKKGDDEQTSLDLNIAE</sequence>